<reference evidence="2 3" key="1">
    <citation type="submission" date="2017-06" db="EMBL/GenBank/DDBJ databases">
        <title>Novel microbial phyla capable of carbon fixation and sulfur reduction in deep-sea sediments.</title>
        <authorList>
            <person name="Huang J."/>
            <person name="Baker B."/>
            <person name="Wang Y."/>
        </authorList>
    </citation>
    <scope>NUCLEOTIDE SEQUENCE [LARGE SCALE GENOMIC DNA]</scope>
    <source>
        <strain evidence="2">B3_LCP</strain>
    </source>
</reference>
<dbReference type="AlphaFoldDB" id="A0A532V3H5"/>
<accession>A0A532V3H5</accession>
<feature type="domain" description="PASTA" evidence="1">
    <location>
        <begin position="34"/>
        <end position="100"/>
    </location>
</feature>
<feature type="domain" description="PASTA" evidence="1">
    <location>
        <begin position="173"/>
        <end position="240"/>
    </location>
</feature>
<name>A0A532V3H5_UNCL8</name>
<evidence type="ECO:0000313" key="2">
    <source>
        <dbReference type="EMBL" id="TKJ41770.1"/>
    </source>
</evidence>
<dbReference type="EMBL" id="NJBN01000002">
    <property type="protein sequence ID" value="TKJ41770.1"/>
    <property type="molecule type" value="Genomic_DNA"/>
</dbReference>
<evidence type="ECO:0000313" key="3">
    <source>
        <dbReference type="Proteomes" id="UP000319619"/>
    </source>
</evidence>
<feature type="domain" description="PASTA" evidence="1">
    <location>
        <begin position="101"/>
        <end position="170"/>
    </location>
</feature>
<proteinExistence type="predicted"/>
<dbReference type="SMART" id="SM00740">
    <property type="entry name" value="PASTA"/>
    <property type="match status" value="3"/>
</dbReference>
<dbReference type="Pfam" id="PF03793">
    <property type="entry name" value="PASTA"/>
    <property type="match status" value="3"/>
</dbReference>
<gene>
    <name evidence="2" type="ORF">CEE37_04160</name>
</gene>
<protein>
    <recommendedName>
        <fullName evidence="1">PASTA domain-containing protein</fullName>
    </recommendedName>
</protein>
<dbReference type="PROSITE" id="PS51178">
    <property type="entry name" value="PASTA"/>
    <property type="match status" value="3"/>
</dbReference>
<dbReference type="CDD" id="cd06577">
    <property type="entry name" value="PASTA_pknB"/>
    <property type="match status" value="3"/>
</dbReference>
<evidence type="ECO:0000259" key="1">
    <source>
        <dbReference type="PROSITE" id="PS51178"/>
    </source>
</evidence>
<organism evidence="2 3">
    <name type="scientific">candidate division LCP-89 bacterium B3_LCP</name>
    <dbReference type="NCBI Taxonomy" id="2012998"/>
    <lineage>
        <taxon>Bacteria</taxon>
        <taxon>Pseudomonadati</taxon>
        <taxon>Bacteria division LCP-89</taxon>
    </lineage>
</organism>
<comment type="caution">
    <text evidence="2">The sequence shown here is derived from an EMBL/GenBank/DDBJ whole genome shotgun (WGS) entry which is preliminary data.</text>
</comment>
<dbReference type="InterPro" id="IPR005543">
    <property type="entry name" value="PASTA_dom"/>
</dbReference>
<dbReference type="Gene3D" id="3.30.10.20">
    <property type="match status" value="3"/>
</dbReference>
<sequence length="251" mass="28258">MKQWIIAVFIVLCLYIAGVILVDQVILPFYTRHGAELEVPDIVEMHYAQADSLLREHGFRSVKEREQYDWNYPEGTVISQNPEAYALTKAGRRIYVTLSIGEKLCVMPNLVGKSSRDAMFSAQNTGLLLGDESFGYEYSNYYPENVVMAQSIPPGTKVKRDTPLHATVSLGTLPNEFSVPNLIGQSLDRAKRIILTSGLEIGEIVFSLREDLLPNTVISQFPDPEEKTVRGQLVDLEISTLELVEEEESYR</sequence>
<dbReference type="Proteomes" id="UP000319619">
    <property type="component" value="Unassembled WGS sequence"/>
</dbReference>